<protein>
    <recommendedName>
        <fullName evidence="4">Secreted protein</fullName>
    </recommendedName>
</protein>
<gene>
    <name evidence="2" type="ORF">L484_020898</name>
</gene>
<dbReference type="EMBL" id="KE343479">
    <property type="protein sequence ID" value="EXB30258.1"/>
    <property type="molecule type" value="Genomic_DNA"/>
</dbReference>
<keyword evidence="3" id="KW-1185">Reference proteome</keyword>
<evidence type="ECO:0000313" key="3">
    <source>
        <dbReference type="Proteomes" id="UP000030645"/>
    </source>
</evidence>
<keyword evidence="1" id="KW-0732">Signal</keyword>
<dbReference type="AlphaFoldDB" id="W9QEC6"/>
<dbReference type="Proteomes" id="UP000030645">
    <property type="component" value="Unassembled WGS sequence"/>
</dbReference>
<sequence length="75" mass="7905">MVLVIVVVLVEGNCGRRHTKKCGCGVFSAKTRGVGFALLVFTAWERGFNTSECLIDGPLAAGSGSIQLRAPIVAR</sequence>
<evidence type="ECO:0008006" key="4">
    <source>
        <dbReference type="Google" id="ProtNLM"/>
    </source>
</evidence>
<evidence type="ECO:0000313" key="2">
    <source>
        <dbReference type="EMBL" id="EXB30258.1"/>
    </source>
</evidence>
<evidence type="ECO:0000256" key="1">
    <source>
        <dbReference type="SAM" id="SignalP"/>
    </source>
</evidence>
<name>W9QEC6_9ROSA</name>
<reference evidence="3" key="1">
    <citation type="submission" date="2013-01" db="EMBL/GenBank/DDBJ databases">
        <title>Draft Genome Sequence of a Mulberry Tree, Morus notabilis C.K. Schneid.</title>
        <authorList>
            <person name="He N."/>
            <person name="Zhao S."/>
        </authorList>
    </citation>
    <scope>NUCLEOTIDE SEQUENCE</scope>
</reference>
<proteinExistence type="predicted"/>
<feature type="chain" id="PRO_5013220824" description="Secreted protein" evidence="1">
    <location>
        <begin position="16"/>
        <end position="75"/>
    </location>
</feature>
<accession>W9QEC6</accession>
<feature type="signal peptide" evidence="1">
    <location>
        <begin position="1"/>
        <end position="15"/>
    </location>
</feature>
<organism evidence="2 3">
    <name type="scientific">Morus notabilis</name>
    <dbReference type="NCBI Taxonomy" id="981085"/>
    <lineage>
        <taxon>Eukaryota</taxon>
        <taxon>Viridiplantae</taxon>
        <taxon>Streptophyta</taxon>
        <taxon>Embryophyta</taxon>
        <taxon>Tracheophyta</taxon>
        <taxon>Spermatophyta</taxon>
        <taxon>Magnoliopsida</taxon>
        <taxon>eudicotyledons</taxon>
        <taxon>Gunneridae</taxon>
        <taxon>Pentapetalae</taxon>
        <taxon>rosids</taxon>
        <taxon>fabids</taxon>
        <taxon>Rosales</taxon>
        <taxon>Moraceae</taxon>
        <taxon>Moreae</taxon>
        <taxon>Morus</taxon>
    </lineage>
</organism>